<feature type="compositionally biased region" description="Basic and acidic residues" evidence="12">
    <location>
        <begin position="350"/>
        <end position="362"/>
    </location>
</feature>
<feature type="region of interest" description="Disordered" evidence="12">
    <location>
        <begin position="1"/>
        <end position="75"/>
    </location>
</feature>
<keyword evidence="6 13" id="KW-1133">Transmembrane helix</keyword>
<evidence type="ECO:0000256" key="8">
    <source>
        <dbReference type="ARBA" id="ARBA00023315"/>
    </source>
</evidence>
<feature type="compositionally biased region" description="Polar residues" evidence="12">
    <location>
        <begin position="331"/>
        <end position="349"/>
    </location>
</feature>
<feature type="compositionally biased region" description="Polar residues" evidence="12">
    <location>
        <begin position="66"/>
        <end position="75"/>
    </location>
</feature>
<feature type="region of interest" description="Disordered" evidence="12">
    <location>
        <begin position="112"/>
        <end position="136"/>
    </location>
</feature>
<dbReference type="EMBL" id="WIWV01000145">
    <property type="protein sequence ID" value="KAF7712884.1"/>
    <property type="molecule type" value="Genomic_DNA"/>
</dbReference>
<evidence type="ECO:0000256" key="2">
    <source>
        <dbReference type="ARBA" id="ARBA00009010"/>
    </source>
</evidence>
<gene>
    <name evidence="14" type="ORF">PECM_001992</name>
</gene>
<feature type="transmembrane region" description="Helical" evidence="13">
    <location>
        <begin position="499"/>
        <end position="522"/>
    </location>
</feature>
<feature type="region of interest" description="Disordered" evidence="12">
    <location>
        <begin position="323"/>
        <end position="362"/>
    </location>
</feature>
<feature type="transmembrane region" description="Helical" evidence="13">
    <location>
        <begin position="458"/>
        <end position="479"/>
    </location>
</feature>
<protein>
    <recommendedName>
        <fullName evidence="10">O-acyltransferase</fullName>
    </recommendedName>
</protein>
<dbReference type="GO" id="GO:0005789">
    <property type="term" value="C:endoplasmic reticulum membrane"/>
    <property type="evidence" value="ECO:0007669"/>
    <property type="project" value="UniProtKB-SubCell"/>
</dbReference>
<dbReference type="PANTHER" id="PTHR10408">
    <property type="entry name" value="STEROL O-ACYLTRANSFERASE"/>
    <property type="match status" value="1"/>
</dbReference>
<evidence type="ECO:0000256" key="9">
    <source>
        <dbReference type="ARBA" id="ARBA00023568"/>
    </source>
</evidence>
<dbReference type="PIRSF" id="PIRSF000439">
    <property type="entry name" value="Oat_ACAT_DAG_ARE"/>
    <property type="match status" value="1"/>
</dbReference>
<organism evidence="14 15">
    <name type="scientific">Penicillium ucsense</name>
    <dbReference type="NCBI Taxonomy" id="2839758"/>
    <lineage>
        <taxon>Eukaryota</taxon>
        <taxon>Fungi</taxon>
        <taxon>Dikarya</taxon>
        <taxon>Ascomycota</taxon>
        <taxon>Pezizomycotina</taxon>
        <taxon>Eurotiomycetes</taxon>
        <taxon>Eurotiomycetidae</taxon>
        <taxon>Eurotiales</taxon>
        <taxon>Aspergillaceae</taxon>
        <taxon>Penicillium</taxon>
    </lineage>
</organism>
<keyword evidence="3 10" id="KW-0808">Transferase</keyword>
<evidence type="ECO:0000256" key="3">
    <source>
        <dbReference type="ARBA" id="ARBA00022679"/>
    </source>
</evidence>
<evidence type="ECO:0000256" key="13">
    <source>
        <dbReference type="SAM" id="Phobius"/>
    </source>
</evidence>
<evidence type="ECO:0000256" key="12">
    <source>
        <dbReference type="SAM" id="MobiDB-lite"/>
    </source>
</evidence>
<dbReference type="Pfam" id="PF03062">
    <property type="entry name" value="MBOAT"/>
    <property type="match status" value="1"/>
</dbReference>
<feature type="compositionally biased region" description="Low complexity" evidence="12">
    <location>
        <begin position="113"/>
        <end position="125"/>
    </location>
</feature>
<comment type="subcellular location">
    <subcellularLocation>
        <location evidence="1 10">Endoplasmic reticulum membrane</location>
        <topology evidence="1 10">Multi-pass membrane protein</topology>
    </subcellularLocation>
</comment>
<keyword evidence="5 10" id="KW-0256">Endoplasmic reticulum</keyword>
<accession>A0A8J8WEX6</accession>
<feature type="active site" evidence="11">
    <location>
        <position position="596"/>
    </location>
</feature>
<evidence type="ECO:0000313" key="15">
    <source>
        <dbReference type="Proteomes" id="UP000631181"/>
    </source>
</evidence>
<feature type="compositionally biased region" description="Basic residues" evidence="12">
    <location>
        <begin position="49"/>
        <end position="62"/>
    </location>
</feature>
<keyword evidence="8 10" id="KW-0012">Acyltransferase</keyword>
<dbReference type="GO" id="GO:0008204">
    <property type="term" value="P:ergosterol metabolic process"/>
    <property type="evidence" value="ECO:0007669"/>
    <property type="project" value="TreeGrafter"/>
</dbReference>
<dbReference type="Proteomes" id="UP000631181">
    <property type="component" value="Unassembled WGS sequence"/>
</dbReference>
<keyword evidence="4 13" id="KW-0812">Transmembrane</keyword>
<dbReference type="GO" id="GO:0034737">
    <property type="term" value="F:ergosterol O-acyltransferase activity"/>
    <property type="evidence" value="ECO:0007669"/>
    <property type="project" value="TreeGrafter"/>
</dbReference>
<evidence type="ECO:0000256" key="10">
    <source>
        <dbReference type="PIRNR" id="PIRNR000439"/>
    </source>
</evidence>
<keyword evidence="15" id="KW-1185">Reference proteome</keyword>
<name>A0A8J8WEX6_9EURO</name>
<comment type="caution">
    <text evidence="14">The sequence shown here is derived from an EMBL/GenBank/DDBJ whole genome shotgun (WGS) entry which is preliminary data.</text>
</comment>
<evidence type="ECO:0000256" key="1">
    <source>
        <dbReference type="ARBA" id="ARBA00004477"/>
    </source>
</evidence>
<evidence type="ECO:0000256" key="7">
    <source>
        <dbReference type="ARBA" id="ARBA00023136"/>
    </source>
</evidence>
<dbReference type="InterPro" id="IPR014371">
    <property type="entry name" value="Oat_ACAT_DAG_ARE"/>
</dbReference>
<dbReference type="OrthoDB" id="10039049at2759"/>
<keyword evidence="7 10" id="KW-0472">Membrane</keyword>
<evidence type="ECO:0000256" key="4">
    <source>
        <dbReference type="ARBA" id="ARBA00022692"/>
    </source>
</evidence>
<feature type="transmembrane region" description="Helical" evidence="13">
    <location>
        <begin position="582"/>
        <end position="604"/>
    </location>
</feature>
<sequence length="650" mass="74379">MSGKAKQIDEVALQGNQLTESLPPSPPDSQSSSEDVSEQSSGGWGEDKKKKKKKKKKNREKKKTAQESGISQRRASVSLQLQATDHGSQFILTAADAKLLQEILKETALIETASSSPASPASSSSITSNGTDDHKYTRKHRFPFRDYQFIEQRSTFDRQNVSSASSPFHGFFTLFWLGVAMMVVKVAADNYRTFGTPFGRTEILEMMLSRDLLVLGITDFVMCWSTIFCWALQRVILRGWVQWSRGGWIVQNIWQTSYLAGFIWWTYHRDWPWTHTVFMVLHCLTMLMKQHSYASFNGYLSELYKKRHLLQGRLKRLEDIAQGEHSPSLPGESTTPSSKELVSKFTSMKSQDRPRKSADRKGIHATRAADHLLSLSATLEHQTTLSPEQLDTLKSLLTHEIDILAEGLQGQYSPTSQYPQNLTAGNFCDFVVLPTLVYELEYPRTKSIDWGYLAEKVVATFATIMVMIVVSQFWIYPVVMRTVEMKEQGWTVQQRLHEFPWVLSDLMFPFLMEYLLAFYVIWECVLNALAEITCFADRGFYADWWNSVSWDQFARDWNRPVHNFLLRHVYHSSISSFHLSRVSASLVTFFLSACVHELVMLCIFRRLRGYLLILQMMQLPLDVDALVNHGRIDTAQESSLVKTEASALAQ</sequence>
<feature type="compositionally biased region" description="Low complexity" evidence="12">
    <location>
        <begin position="28"/>
        <end position="41"/>
    </location>
</feature>
<dbReference type="AlphaFoldDB" id="A0A8J8WEX6"/>
<comment type="function">
    <text evidence="9">Sterol O-acyltransferase that catalyzes the formation of stery esters.</text>
</comment>
<dbReference type="InterPro" id="IPR004299">
    <property type="entry name" value="MBOAT_fam"/>
</dbReference>
<evidence type="ECO:0000256" key="6">
    <source>
        <dbReference type="ARBA" id="ARBA00022989"/>
    </source>
</evidence>
<evidence type="ECO:0000256" key="11">
    <source>
        <dbReference type="PIRSR" id="PIRSR000439-1"/>
    </source>
</evidence>
<comment type="similarity">
    <text evidence="2 10">Belongs to the membrane-bound acyltransferase family. Sterol o-acyltransferase subfamily.</text>
</comment>
<evidence type="ECO:0000256" key="5">
    <source>
        <dbReference type="ARBA" id="ARBA00022824"/>
    </source>
</evidence>
<reference evidence="14" key="1">
    <citation type="journal article" date="2020" name="Front. Microbiol.">
        <title>Gene regulatory networks of Penicillium echinulatum 2HH and Penicillium oxalicum 114-2 inferred by a computational biology approach.</title>
        <authorList>
            <person name="Lenz A.R."/>
            <person name="Galan-Vasquez E."/>
            <person name="Balbinot E."/>
            <person name="De Abreu F.P."/>
            <person name="De Oliveira N.S."/>
            <person name="Da Rosa L.O."/>
            <person name="De Avila E Silva S."/>
            <person name="Camassola M."/>
            <person name="Dillon A.J.P."/>
            <person name="Perez-Rueda E."/>
        </authorList>
    </citation>
    <scope>NUCLEOTIDE SEQUENCE</scope>
    <source>
        <strain evidence="14">S1M29</strain>
    </source>
</reference>
<dbReference type="PANTHER" id="PTHR10408:SF23">
    <property type="entry name" value="STEROL O-ACYLTRANSFERASE 1-RELATED"/>
    <property type="match status" value="1"/>
</dbReference>
<proteinExistence type="inferred from homology"/>
<evidence type="ECO:0000313" key="14">
    <source>
        <dbReference type="EMBL" id="KAF7712884.1"/>
    </source>
</evidence>